<dbReference type="Gene3D" id="1.20.58.1880">
    <property type="match status" value="1"/>
</dbReference>
<dbReference type="STRING" id="8496.A0A151MZW5"/>
<dbReference type="Pfam" id="PF20878">
    <property type="entry name" value="REST_helical"/>
    <property type="match status" value="1"/>
</dbReference>
<feature type="region of interest" description="Disordered" evidence="11">
    <location>
        <begin position="1"/>
        <end position="42"/>
    </location>
</feature>
<evidence type="ECO:0000256" key="5">
    <source>
        <dbReference type="ARBA" id="ARBA00023054"/>
    </source>
</evidence>
<feature type="compositionally biased region" description="Basic residues" evidence="11">
    <location>
        <begin position="232"/>
        <end position="245"/>
    </location>
</feature>
<dbReference type="Pfam" id="PF01448">
    <property type="entry name" value="ELM2"/>
    <property type="match status" value="1"/>
</dbReference>
<dbReference type="FunFam" id="4.10.1240.50:FF:000002">
    <property type="entry name" value="REST corepressor isoform X1"/>
    <property type="match status" value="1"/>
</dbReference>
<reference evidence="14 15" key="1">
    <citation type="journal article" date="2012" name="Genome Biol.">
        <title>Sequencing three crocodilian genomes to illuminate the evolution of archosaurs and amniotes.</title>
        <authorList>
            <person name="St John J.A."/>
            <person name="Braun E.L."/>
            <person name="Isberg S.R."/>
            <person name="Miles L.G."/>
            <person name="Chong A.Y."/>
            <person name="Gongora J."/>
            <person name="Dalzell P."/>
            <person name="Moran C."/>
            <person name="Bed'hom B."/>
            <person name="Abzhanov A."/>
            <person name="Burgess S.C."/>
            <person name="Cooksey A.M."/>
            <person name="Castoe T.A."/>
            <person name="Crawford N.G."/>
            <person name="Densmore L.D."/>
            <person name="Drew J.C."/>
            <person name="Edwards S.V."/>
            <person name="Faircloth B.C."/>
            <person name="Fujita M.K."/>
            <person name="Greenwold M.J."/>
            <person name="Hoffmann F.G."/>
            <person name="Howard J.M."/>
            <person name="Iguchi T."/>
            <person name="Janes D.E."/>
            <person name="Khan S.Y."/>
            <person name="Kohno S."/>
            <person name="de Koning A.J."/>
            <person name="Lance S.L."/>
            <person name="McCarthy F.M."/>
            <person name="McCormack J.E."/>
            <person name="Merchant M.E."/>
            <person name="Peterson D.G."/>
            <person name="Pollock D.D."/>
            <person name="Pourmand N."/>
            <person name="Raney B.J."/>
            <person name="Roessler K.A."/>
            <person name="Sanford J.R."/>
            <person name="Sawyer R.H."/>
            <person name="Schmidt C.J."/>
            <person name="Triplett E.W."/>
            <person name="Tuberville T.D."/>
            <person name="Venegas-Anaya M."/>
            <person name="Howard J.T."/>
            <person name="Jarvis E.D."/>
            <person name="Guillette L.J.Jr."/>
            <person name="Glenn T.C."/>
            <person name="Green R.E."/>
            <person name="Ray D.A."/>
        </authorList>
    </citation>
    <scope>NUCLEOTIDE SEQUENCE [LARGE SCALE GENOMIC DNA]</scope>
    <source>
        <strain evidence="14">KSC_2009_1</strain>
    </source>
</reference>
<dbReference type="InterPro" id="IPR049048">
    <property type="entry name" value="REST_helical"/>
</dbReference>
<evidence type="ECO:0000256" key="9">
    <source>
        <dbReference type="ARBA" id="ARBA00038011"/>
    </source>
</evidence>
<evidence type="ECO:0000259" key="13">
    <source>
        <dbReference type="PROSITE" id="PS51293"/>
    </source>
</evidence>
<gene>
    <name evidence="14" type="primary">RCOR2</name>
    <name evidence="14" type="ORF">Y1Q_0012810</name>
</gene>
<dbReference type="CDD" id="cd00167">
    <property type="entry name" value="SANT"/>
    <property type="match status" value="1"/>
</dbReference>
<evidence type="ECO:0000256" key="10">
    <source>
        <dbReference type="ARBA" id="ARBA00040517"/>
    </source>
</evidence>
<evidence type="ECO:0000313" key="14">
    <source>
        <dbReference type="EMBL" id="KYO29959.1"/>
    </source>
</evidence>
<feature type="domain" description="ELM2" evidence="12">
    <location>
        <begin position="44"/>
        <end position="136"/>
    </location>
</feature>
<evidence type="ECO:0000313" key="15">
    <source>
        <dbReference type="Proteomes" id="UP000050525"/>
    </source>
</evidence>
<dbReference type="GO" id="GO:0005667">
    <property type="term" value="C:transcription regulator complex"/>
    <property type="evidence" value="ECO:0007669"/>
    <property type="project" value="TreeGrafter"/>
</dbReference>
<evidence type="ECO:0000256" key="4">
    <source>
        <dbReference type="ARBA" id="ARBA00023015"/>
    </source>
</evidence>
<dbReference type="PANTHER" id="PTHR16089:SF12">
    <property type="entry name" value="REST COREPRESSOR 2"/>
    <property type="match status" value="1"/>
</dbReference>
<dbReference type="PROSITE" id="PS51293">
    <property type="entry name" value="SANT"/>
    <property type="match status" value="2"/>
</dbReference>
<dbReference type="PROSITE" id="PS51156">
    <property type="entry name" value="ELM2"/>
    <property type="match status" value="1"/>
</dbReference>
<keyword evidence="5" id="KW-0175">Coiled coil</keyword>
<dbReference type="EMBL" id="AKHW03004394">
    <property type="protein sequence ID" value="KYO29959.1"/>
    <property type="molecule type" value="Genomic_DNA"/>
</dbReference>
<dbReference type="Pfam" id="PF00249">
    <property type="entry name" value="Myb_DNA-binding"/>
    <property type="match status" value="1"/>
</dbReference>
<dbReference type="SMART" id="SM00717">
    <property type="entry name" value="SANT"/>
    <property type="match status" value="2"/>
</dbReference>
<sequence>MPSVMEKPSPASGILSRSRAKTAPNGHQPPSEDEGSEDEHSHDSMIRVGADYQAVIPECKPESPARYSNKELKGMLVWSPNHCVAVLTPGLSSPLVDKYIAMAKDKHGYNIEQALGMLLWHKHDVEKSLADLANFTPFPDEWTVEDKVLFEQAFSFHGKSFARIQQMLPDKLIPSLVKYYYSWKKTRSRTSVMDRQARRLLSKKERDDSNDEMEEGRATSEGEFDVGDPKKEYRHHGLRQRRRPPRGMYLSPEALAGVSANPDLGTLALRQLDAQLIALKRQVQCIKQINSSLKQVLDGGIDKLRPPEGNSKVNARWTTDEQLLAVQAIRRYGKDFQAVAGVIGNKTLAQVKTFFVSYRRRFSLDDVLHEWEAERGGAGAPQPAPRPPPEPGSSEEDDEVGSPPPPPTSQTGLLTPPHPHALDS</sequence>
<evidence type="ECO:0000259" key="12">
    <source>
        <dbReference type="PROSITE" id="PS51156"/>
    </source>
</evidence>
<dbReference type="PANTHER" id="PTHR16089">
    <property type="entry name" value="REST COREPRESSOR COREST PROTEIN-RELATED"/>
    <property type="match status" value="1"/>
</dbReference>
<dbReference type="eggNOG" id="KOG1194">
    <property type="taxonomic scope" value="Eukaryota"/>
</dbReference>
<feature type="domain" description="SANT" evidence="13">
    <location>
        <begin position="137"/>
        <end position="188"/>
    </location>
</feature>
<feature type="domain" description="SANT" evidence="13">
    <location>
        <begin position="312"/>
        <end position="363"/>
    </location>
</feature>
<dbReference type="GO" id="GO:0003714">
    <property type="term" value="F:transcription corepressor activity"/>
    <property type="evidence" value="ECO:0007669"/>
    <property type="project" value="TreeGrafter"/>
</dbReference>
<dbReference type="FunFam" id="1.10.10.60:FF:000033">
    <property type="entry name" value="REST corepressor 3"/>
    <property type="match status" value="1"/>
</dbReference>
<feature type="region of interest" description="Disordered" evidence="11">
    <location>
        <begin position="194"/>
        <end position="248"/>
    </location>
</feature>
<organism evidence="14 15">
    <name type="scientific">Alligator mississippiensis</name>
    <name type="common">American alligator</name>
    <dbReference type="NCBI Taxonomy" id="8496"/>
    <lineage>
        <taxon>Eukaryota</taxon>
        <taxon>Metazoa</taxon>
        <taxon>Chordata</taxon>
        <taxon>Craniata</taxon>
        <taxon>Vertebrata</taxon>
        <taxon>Euteleostomi</taxon>
        <taxon>Archelosauria</taxon>
        <taxon>Archosauria</taxon>
        <taxon>Crocodylia</taxon>
        <taxon>Alligatoridae</taxon>
        <taxon>Alligatorinae</taxon>
        <taxon>Alligator</taxon>
    </lineage>
</organism>
<keyword evidence="15" id="KW-1185">Reference proteome</keyword>
<dbReference type="Proteomes" id="UP000050525">
    <property type="component" value="Unassembled WGS sequence"/>
</dbReference>
<dbReference type="Gene3D" id="1.10.10.60">
    <property type="entry name" value="Homeodomain-like"/>
    <property type="match status" value="1"/>
</dbReference>
<keyword evidence="7" id="KW-0539">Nucleus</keyword>
<keyword evidence="3" id="KW-0677">Repeat</keyword>
<dbReference type="SUPFAM" id="SSF46689">
    <property type="entry name" value="Homeodomain-like"/>
    <property type="match status" value="2"/>
</dbReference>
<dbReference type="FunFam" id="1.20.58.1880:FF:000001">
    <property type="entry name" value="REST corepressor 1"/>
    <property type="match status" value="1"/>
</dbReference>
<comment type="subcellular location">
    <subcellularLocation>
        <location evidence="1">Nucleus</location>
    </subcellularLocation>
</comment>
<evidence type="ECO:0000256" key="7">
    <source>
        <dbReference type="ARBA" id="ARBA00023242"/>
    </source>
</evidence>
<dbReference type="GO" id="GO:0006357">
    <property type="term" value="P:regulation of transcription by RNA polymerase II"/>
    <property type="evidence" value="ECO:0007669"/>
    <property type="project" value="TreeGrafter"/>
</dbReference>
<feature type="compositionally biased region" description="Pro residues" evidence="11">
    <location>
        <begin position="382"/>
        <end position="391"/>
    </location>
</feature>
<keyword evidence="6" id="KW-0804">Transcription</keyword>
<evidence type="ECO:0000256" key="6">
    <source>
        <dbReference type="ARBA" id="ARBA00023163"/>
    </source>
</evidence>
<proteinExistence type="inferred from homology"/>
<dbReference type="AlphaFoldDB" id="A0A151MZW5"/>
<comment type="caution">
    <text evidence="14">The sequence shown here is derived from an EMBL/GenBank/DDBJ whole genome shotgun (WGS) entry which is preliminary data.</text>
</comment>
<dbReference type="InterPro" id="IPR000949">
    <property type="entry name" value="ELM2_dom"/>
</dbReference>
<evidence type="ECO:0000256" key="8">
    <source>
        <dbReference type="ARBA" id="ARBA00037180"/>
    </source>
</evidence>
<dbReference type="InterPro" id="IPR051066">
    <property type="entry name" value="Trans_reg/Corepressor"/>
</dbReference>
<comment type="similarity">
    <text evidence="9">Belongs to the CoREST family.</text>
</comment>
<evidence type="ECO:0000256" key="2">
    <source>
        <dbReference type="ARBA" id="ARBA00022491"/>
    </source>
</evidence>
<dbReference type="SMART" id="SM01189">
    <property type="entry name" value="ELM2"/>
    <property type="match status" value="1"/>
</dbReference>
<evidence type="ECO:0000256" key="1">
    <source>
        <dbReference type="ARBA" id="ARBA00004123"/>
    </source>
</evidence>
<dbReference type="InterPro" id="IPR009057">
    <property type="entry name" value="Homeodomain-like_sf"/>
</dbReference>
<name>A0A151MZW5_ALLMI</name>
<comment type="function">
    <text evidence="8">May act as a component of a corepressor complex that represses transcription.</text>
</comment>
<feature type="region of interest" description="Disordered" evidence="11">
    <location>
        <begin position="373"/>
        <end position="424"/>
    </location>
</feature>
<dbReference type="GO" id="GO:0000118">
    <property type="term" value="C:histone deacetylase complex"/>
    <property type="evidence" value="ECO:0007669"/>
    <property type="project" value="TreeGrafter"/>
</dbReference>
<keyword evidence="4" id="KW-0805">Transcription regulation</keyword>
<dbReference type="Gene3D" id="4.10.1240.50">
    <property type="match status" value="1"/>
</dbReference>
<dbReference type="InterPro" id="IPR017884">
    <property type="entry name" value="SANT_dom"/>
</dbReference>
<accession>A0A151MZW5</accession>
<evidence type="ECO:0000256" key="11">
    <source>
        <dbReference type="SAM" id="MobiDB-lite"/>
    </source>
</evidence>
<keyword evidence="2" id="KW-0678">Repressor</keyword>
<dbReference type="InterPro" id="IPR001005">
    <property type="entry name" value="SANT/Myb"/>
</dbReference>
<evidence type="ECO:0000256" key="3">
    <source>
        <dbReference type="ARBA" id="ARBA00022737"/>
    </source>
</evidence>
<protein>
    <recommendedName>
        <fullName evidence="10">REST corepressor 2</fullName>
    </recommendedName>
</protein>